<feature type="domain" description="MARVEL" evidence="9">
    <location>
        <begin position="25"/>
        <end position="166"/>
    </location>
</feature>
<dbReference type="PROSITE" id="PS51225">
    <property type="entry name" value="MARVEL"/>
    <property type="match status" value="2"/>
</dbReference>
<keyword evidence="11" id="KW-1185">Reference proteome</keyword>
<feature type="transmembrane region" description="Helical" evidence="8">
    <location>
        <begin position="177"/>
        <end position="199"/>
    </location>
</feature>
<evidence type="ECO:0000256" key="1">
    <source>
        <dbReference type="ARBA" id="ARBA00004141"/>
    </source>
</evidence>
<dbReference type="GeneTree" id="ENSGT00950000182933"/>
<name>A0A4W6E001_LATCA</name>
<evidence type="ECO:0000256" key="4">
    <source>
        <dbReference type="ARBA" id="ARBA00022989"/>
    </source>
</evidence>
<organism evidence="10 11">
    <name type="scientific">Lates calcarifer</name>
    <name type="common">Barramundi</name>
    <name type="synonym">Holocentrus calcarifer</name>
    <dbReference type="NCBI Taxonomy" id="8187"/>
    <lineage>
        <taxon>Eukaryota</taxon>
        <taxon>Metazoa</taxon>
        <taxon>Chordata</taxon>
        <taxon>Craniata</taxon>
        <taxon>Vertebrata</taxon>
        <taxon>Euteleostomi</taxon>
        <taxon>Actinopterygii</taxon>
        <taxon>Neopterygii</taxon>
        <taxon>Teleostei</taxon>
        <taxon>Neoteleostei</taxon>
        <taxon>Acanthomorphata</taxon>
        <taxon>Carangaria</taxon>
        <taxon>Carangaria incertae sedis</taxon>
        <taxon>Centropomidae</taxon>
        <taxon>Lates</taxon>
    </lineage>
</organism>
<dbReference type="Ensembl" id="ENSLCAT00010031179.1">
    <property type="protein sequence ID" value="ENSLCAP00010030489.1"/>
    <property type="gene ID" value="ENSLCAG00010014347.1"/>
</dbReference>
<evidence type="ECO:0000256" key="2">
    <source>
        <dbReference type="ARBA" id="ARBA00022692"/>
    </source>
</evidence>
<dbReference type="InParanoid" id="A0A4W6E001"/>
<evidence type="ECO:0000256" key="8">
    <source>
        <dbReference type="SAM" id="Phobius"/>
    </source>
</evidence>
<proteinExistence type="inferred from homology"/>
<feature type="transmembrane region" description="Helical" evidence="8">
    <location>
        <begin position="241"/>
        <end position="263"/>
    </location>
</feature>
<keyword evidence="4 8" id="KW-1133">Transmembrane helix</keyword>
<dbReference type="PANTHER" id="PTHR17068:SF2">
    <property type="entry name" value="MYELOID-ASSOCIATED DIFFERENTIATION MARKER-LIKE"/>
    <property type="match status" value="1"/>
</dbReference>
<reference evidence="10" key="3">
    <citation type="submission" date="2025-09" db="UniProtKB">
        <authorList>
            <consortium name="Ensembl"/>
        </authorList>
    </citation>
    <scope>IDENTIFICATION</scope>
</reference>
<evidence type="ECO:0000256" key="7">
    <source>
        <dbReference type="PROSITE-ProRule" id="PRU00581"/>
    </source>
</evidence>
<feature type="transmembrane region" description="Helical" evidence="8">
    <location>
        <begin position="113"/>
        <end position="132"/>
    </location>
</feature>
<evidence type="ECO:0000313" key="11">
    <source>
        <dbReference type="Proteomes" id="UP000314980"/>
    </source>
</evidence>
<evidence type="ECO:0000256" key="5">
    <source>
        <dbReference type="ARBA" id="ARBA00023136"/>
    </source>
</evidence>
<comment type="similarity">
    <text evidence="6">Belongs to the MAL family.</text>
</comment>
<dbReference type="PANTHER" id="PTHR17068">
    <property type="entry name" value="MYELOID-ASSOCIATED DIFFERENTIATION MARKER MYADM FAMILY MEMBER"/>
    <property type="match status" value="1"/>
</dbReference>
<dbReference type="InterPro" id="IPR008253">
    <property type="entry name" value="Marvel"/>
</dbReference>
<dbReference type="AlphaFoldDB" id="A0A4W6E001"/>
<comment type="subcellular location">
    <subcellularLocation>
        <location evidence="1">Membrane</location>
        <topology evidence="1">Multi-pass membrane protein</topology>
    </subcellularLocation>
</comment>
<protein>
    <submittedName>
        <fullName evidence="10">Zgc:77748</fullName>
    </submittedName>
</protein>
<keyword evidence="2 7" id="KW-0812">Transmembrane</keyword>
<reference evidence="11" key="1">
    <citation type="submission" date="2015-09" db="EMBL/GenBank/DDBJ databases">
        <authorList>
            <person name="Sai Rama Sridatta P."/>
        </authorList>
    </citation>
    <scope>NUCLEOTIDE SEQUENCE [LARGE SCALE GENOMIC DNA]</scope>
</reference>
<evidence type="ECO:0000256" key="3">
    <source>
        <dbReference type="ARBA" id="ARBA00022737"/>
    </source>
</evidence>
<feature type="domain" description="MARVEL" evidence="9">
    <location>
        <begin position="171"/>
        <end position="310"/>
    </location>
</feature>
<keyword evidence="5 7" id="KW-0472">Membrane</keyword>
<feature type="transmembrane region" description="Helical" evidence="8">
    <location>
        <begin position="283"/>
        <end position="304"/>
    </location>
</feature>
<evidence type="ECO:0000259" key="9">
    <source>
        <dbReference type="PROSITE" id="PS51225"/>
    </source>
</evidence>
<accession>A0A4W6E001</accession>
<keyword evidence="3" id="KW-0677">Repeat</keyword>
<dbReference type="InterPro" id="IPR047123">
    <property type="entry name" value="MYADM-like"/>
</dbReference>
<dbReference type="FunCoup" id="A0A4W6E001">
    <property type="interactions" value="9"/>
</dbReference>
<feature type="transmembrane region" description="Helical" evidence="8">
    <location>
        <begin position="211"/>
        <end position="234"/>
    </location>
</feature>
<dbReference type="Pfam" id="PF01284">
    <property type="entry name" value="MARVEL"/>
    <property type="match status" value="2"/>
</dbReference>
<feature type="transmembrane region" description="Helical" evidence="8">
    <location>
        <begin position="72"/>
        <end position="93"/>
    </location>
</feature>
<evidence type="ECO:0000256" key="6">
    <source>
        <dbReference type="ARBA" id="ARBA00034721"/>
    </source>
</evidence>
<evidence type="ECO:0000313" key="10">
    <source>
        <dbReference type="Ensembl" id="ENSLCAP00010030489.1"/>
    </source>
</evidence>
<feature type="transmembrane region" description="Helical" evidence="8">
    <location>
        <begin position="138"/>
        <end position="156"/>
    </location>
</feature>
<reference evidence="10" key="2">
    <citation type="submission" date="2025-08" db="UniProtKB">
        <authorList>
            <consortium name="Ensembl"/>
        </authorList>
    </citation>
    <scope>IDENTIFICATION</scope>
</reference>
<dbReference type="GO" id="GO:0016020">
    <property type="term" value="C:membrane"/>
    <property type="evidence" value="ECO:0007669"/>
    <property type="project" value="UniProtKB-SubCell"/>
</dbReference>
<sequence length="315" mass="35285">MLPPSLSTASSPPALITATLSSLASLKSPSISFNWSKILLLILSPQPPHTSPPSFSNSTAWWRRWATAPSLFWTWCMFTWCFCFCVTLVILFLEFTTVSAKLPISWDDFTTAFAMLAALMVLAASIIYPVYFTCSTCGRQIAATVMSCLAFILYAIEIKLTRAKPGEISGFLSTVPGLLKVLEAFVACIIFICLDYNWFSRFPGLQWCVAVYSICFIFALLVIIFTICRLLALFPAPFDKVLTACNVLAVLMYITAVVIWPFYSFRNNPRPSICKNLLCSWDNLAVISFMTCVNLIAYIVDTVYSFRLVFFVSRT</sequence>
<dbReference type="Proteomes" id="UP000314980">
    <property type="component" value="Unassembled WGS sequence"/>
</dbReference>